<keyword evidence="1" id="KW-0732">Signal</keyword>
<accession>A0ABV8MVT6</accession>
<organism evidence="2 3">
    <name type="scientific">Chitinimonas lacunae</name>
    <dbReference type="NCBI Taxonomy" id="1963018"/>
    <lineage>
        <taxon>Bacteria</taxon>
        <taxon>Pseudomonadati</taxon>
        <taxon>Pseudomonadota</taxon>
        <taxon>Betaproteobacteria</taxon>
        <taxon>Neisseriales</taxon>
        <taxon>Chitinibacteraceae</taxon>
        <taxon>Chitinimonas</taxon>
    </lineage>
</organism>
<keyword evidence="3" id="KW-1185">Reference proteome</keyword>
<proteinExistence type="predicted"/>
<reference evidence="3" key="1">
    <citation type="journal article" date="2019" name="Int. J. Syst. Evol. Microbiol.">
        <title>The Global Catalogue of Microorganisms (GCM) 10K type strain sequencing project: providing services to taxonomists for standard genome sequencing and annotation.</title>
        <authorList>
            <consortium name="The Broad Institute Genomics Platform"/>
            <consortium name="The Broad Institute Genome Sequencing Center for Infectious Disease"/>
            <person name="Wu L."/>
            <person name="Ma J."/>
        </authorList>
    </citation>
    <scope>NUCLEOTIDE SEQUENCE [LARGE SCALE GENOMIC DNA]</scope>
    <source>
        <strain evidence="3">LMG 29894</strain>
    </source>
</reference>
<evidence type="ECO:0008006" key="4">
    <source>
        <dbReference type="Google" id="ProtNLM"/>
    </source>
</evidence>
<dbReference type="Proteomes" id="UP001595791">
    <property type="component" value="Unassembled WGS sequence"/>
</dbReference>
<sequence>MDPHRRRALCQLAAFAALPWTALAQPHRETTRLIAALSPPYVYRSPEGSDGPALNAARDLAKLASFADPIELLPWEQALAQADLSPFTLVFPLERTLELESHFLWLAPLMADEWVIVSFRPIERDSDPLVGTLHHSGGMELAGHLGYAAPVPFAHPEEGLHHLLSGRLDGWLAPRRQSEYQLQLAGIRGLHWSSGLAPFTLYLAAHRLLPDAQLRRWRHATRAGQRGGRFGYDEELA</sequence>
<dbReference type="SUPFAM" id="SSF53850">
    <property type="entry name" value="Periplasmic binding protein-like II"/>
    <property type="match status" value="1"/>
</dbReference>
<name>A0ABV8MVT6_9NEIS</name>
<protein>
    <recommendedName>
        <fullName evidence="4">ABC transporter substrate-binding protein</fullName>
    </recommendedName>
</protein>
<comment type="caution">
    <text evidence="2">The sequence shown here is derived from an EMBL/GenBank/DDBJ whole genome shotgun (WGS) entry which is preliminary data.</text>
</comment>
<dbReference type="EMBL" id="JBHSBU010000001">
    <property type="protein sequence ID" value="MFC4161086.1"/>
    <property type="molecule type" value="Genomic_DNA"/>
</dbReference>
<dbReference type="RefSeq" id="WP_378166625.1">
    <property type="nucleotide sequence ID" value="NZ_JBHSBU010000001.1"/>
</dbReference>
<gene>
    <name evidence="2" type="ORF">ACFOW7_17250</name>
</gene>
<evidence type="ECO:0000313" key="3">
    <source>
        <dbReference type="Proteomes" id="UP001595791"/>
    </source>
</evidence>
<feature type="signal peptide" evidence="1">
    <location>
        <begin position="1"/>
        <end position="24"/>
    </location>
</feature>
<feature type="chain" id="PRO_5045966687" description="ABC transporter substrate-binding protein" evidence="1">
    <location>
        <begin position="25"/>
        <end position="237"/>
    </location>
</feature>
<evidence type="ECO:0000256" key="1">
    <source>
        <dbReference type="SAM" id="SignalP"/>
    </source>
</evidence>
<evidence type="ECO:0000313" key="2">
    <source>
        <dbReference type="EMBL" id="MFC4161086.1"/>
    </source>
</evidence>